<dbReference type="InterPro" id="IPR051545">
    <property type="entry name" value="NAD(P)H_dehydrogenase_qn"/>
</dbReference>
<feature type="domain" description="Flavodoxin-like fold" evidence="3">
    <location>
        <begin position="1"/>
        <end position="190"/>
    </location>
</feature>
<evidence type="ECO:0000256" key="2">
    <source>
        <dbReference type="ARBA" id="ARBA00023002"/>
    </source>
</evidence>
<comment type="similarity">
    <text evidence="1">Belongs to the NAD(P)H dehydrogenase (quinone) family.</text>
</comment>
<dbReference type="InterPro" id="IPR003680">
    <property type="entry name" value="Flavodoxin_fold"/>
</dbReference>
<dbReference type="RefSeq" id="WP_183400198.1">
    <property type="nucleotide sequence ID" value="NZ_JACIDS010000004.1"/>
</dbReference>
<dbReference type="Pfam" id="PF02525">
    <property type="entry name" value="Flavodoxin_2"/>
    <property type="match status" value="1"/>
</dbReference>
<evidence type="ECO:0000259" key="3">
    <source>
        <dbReference type="Pfam" id="PF02525"/>
    </source>
</evidence>
<proteinExistence type="inferred from homology"/>
<keyword evidence="5" id="KW-1185">Reference proteome</keyword>
<dbReference type="EMBL" id="JACIDS010000004">
    <property type="protein sequence ID" value="MBB3932584.1"/>
    <property type="molecule type" value="Genomic_DNA"/>
</dbReference>
<organism evidence="4 5">
    <name type="scientific">Kaistia hirudinis</name>
    <dbReference type="NCBI Taxonomy" id="1293440"/>
    <lineage>
        <taxon>Bacteria</taxon>
        <taxon>Pseudomonadati</taxon>
        <taxon>Pseudomonadota</taxon>
        <taxon>Alphaproteobacteria</taxon>
        <taxon>Hyphomicrobiales</taxon>
        <taxon>Kaistiaceae</taxon>
        <taxon>Kaistia</taxon>
    </lineage>
</organism>
<accession>A0A840ASS2</accession>
<dbReference type="AlphaFoldDB" id="A0A840ASS2"/>
<protein>
    <submittedName>
        <fullName evidence="4">Putative NADPH-quinone reductase</fullName>
    </submittedName>
</protein>
<reference evidence="4 5" key="1">
    <citation type="submission" date="2020-08" db="EMBL/GenBank/DDBJ databases">
        <title>Genomic Encyclopedia of Type Strains, Phase IV (KMG-IV): sequencing the most valuable type-strain genomes for metagenomic binning, comparative biology and taxonomic classification.</title>
        <authorList>
            <person name="Goeker M."/>
        </authorList>
    </citation>
    <scope>NUCLEOTIDE SEQUENCE [LARGE SCALE GENOMIC DNA]</scope>
    <source>
        <strain evidence="4 5">DSM 25966</strain>
    </source>
</reference>
<dbReference type="PANTHER" id="PTHR10204:SF34">
    <property type="entry name" value="NAD(P)H DEHYDROGENASE [QUINONE] 1 ISOFORM 1"/>
    <property type="match status" value="1"/>
</dbReference>
<name>A0A840ASS2_9HYPH</name>
<evidence type="ECO:0000313" key="5">
    <source>
        <dbReference type="Proteomes" id="UP000553963"/>
    </source>
</evidence>
<dbReference type="Gene3D" id="3.40.50.360">
    <property type="match status" value="1"/>
</dbReference>
<dbReference type="InterPro" id="IPR029039">
    <property type="entry name" value="Flavoprotein-like_sf"/>
</dbReference>
<sequence length="197" mass="22344">MNVLVVYCHPCADSFTAAVRDVVVAALHEGNHACHEIDLYGEKFDPVMSDAERRGYHDEATNLLPFAEHAARLLWAEMVVFVYPTWWYGLPAMLKGWLERVMVPGFAFKMPTAHRGSRPNLTNIRRLMVLTTCGATPLVSWVMGQPGRRTLLRGFRSVCHMRCRTSFLALYKMDSVSMAKRNRHLARVRQAVLGIPS</sequence>
<gene>
    <name evidence="4" type="ORF">GGR25_003642</name>
</gene>
<keyword evidence="2" id="KW-0560">Oxidoreductase</keyword>
<evidence type="ECO:0000256" key="1">
    <source>
        <dbReference type="ARBA" id="ARBA00006252"/>
    </source>
</evidence>
<dbReference type="PANTHER" id="PTHR10204">
    <property type="entry name" value="NAD P H OXIDOREDUCTASE-RELATED"/>
    <property type="match status" value="1"/>
</dbReference>
<dbReference type="GO" id="GO:0005829">
    <property type="term" value="C:cytosol"/>
    <property type="evidence" value="ECO:0007669"/>
    <property type="project" value="TreeGrafter"/>
</dbReference>
<comment type="caution">
    <text evidence="4">The sequence shown here is derived from an EMBL/GenBank/DDBJ whole genome shotgun (WGS) entry which is preliminary data.</text>
</comment>
<dbReference type="Proteomes" id="UP000553963">
    <property type="component" value="Unassembled WGS sequence"/>
</dbReference>
<evidence type="ECO:0000313" key="4">
    <source>
        <dbReference type="EMBL" id="MBB3932584.1"/>
    </source>
</evidence>
<dbReference type="GO" id="GO:0003955">
    <property type="term" value="F:NAD(P)H dehydrogenase (quinone) activity"/>
    <property type="evidence" value="ECO:0007669"/>
    <property type="project" value="TreeGrafter"/>
</dbReference>
<dbReference type="SUPFAM" id="SSF52218">
    <property type="entry name" value="Flavoproteins"/>
    <property type="match status" value="1"/>
</dbReference>